<dbReference type="InterPro" id="IPR055362">
    <property type="entry name" value="PTHB1_pf_dom"/>
</dbReference>
<evidence type="ECO:0000259" key="5">
    <source>
        <dbReference type="Pfam" id="PF23338"/>
    </source>
</evidence>
<accession>A0ABD3V471</accession>
<dbReference type="Pfam" id="PF23339">
    <property type="entry name" value="PTHB1_CtH"/>
    <property type="match status" value="1"/>
</dbReference>
<evidence type="ECO:0000259" key="6">
    <source>
        <dbReference type="Pfam" id="PF23339"/>
    </source>
</evidence>
<evidence type="ECO:0000256" key="1">
    <source>
        <dbReference type="SAM" id="MobiDB-lite"/>
    </source>
</evidence>
<comment type="caution">
    <text evidence="7">The sequence shown here is derived from an EMBL/GenBank/DDBJ whole genome shotgun (WGS) entry which is preliminary data.</text>
</comment>
<feature type="region of interest" description="Disordered" evidence="1">
    <location>
        <begin position="921"/>
        <end position="949"/>
    </location>
</feature>
<reference evidence="7 8" key="1">
    <citation type="submission" date="2024-11" db="EMBL/GenBank/DDBJ databases">
        <title>Chromosome-level genome assembly of the freshwater bivalve Anodonta woodiana.</title>
        <authorList>
            <person name="Chen X."/>
        </authorList>
    </citation>
    <scope>NUCLEOTIDE SEQUENCE [LARGE SCALE GENOMIC DNA]</scope>
    <source>
        <strain evidence="7">MN2024</strain>
        <tissue evidence="7">Gills</tissue>
    </source>
</reference>
<feature type="domain" description="PTHB1 GAE" evidence="3">
    <location>
        <begin position="436"/>
        <end position="523"/>
    </location>
</feature>
<dbReference type="Pfam" id="PF14727">
    <property type="entry name" value="PHTB1_N"/>
    <property type="match status" value="1"/>
</dbReference>
<feature type="domain" description="PTHB1 platform" evidence="4">
    <location>
        <begin position="526"/>
        <end position="633"/>
    </location>
</feature>
<dbReference type="InterPro" id="IPR028074">
    <property type="entry name" value="PHTB1_GAE_dom"/>
</dbReference>
<evidence type="ECO:0000259" key="4">
    <source>
        <dbReference type="Pfam" id="PF23337"/>
    </source>
</evidence>
<gene>
    <name evidence="7" type="ORF">ACJMK2_014526</name>
</gene>
<dbReference type="InterPro" id="IPR026511">
    <property type="entry name" value="PTHB1"/>
</dbReference>
<feature type="compositionally biased region" description="Acidic residues" evidence="1">
    <location>
        <begin position="934"/>
        <end position="949"/>
    </location>
</feature>
<dbReference type="Pfam" id="PF23337">
    <property type="entry name" value="PTHB1_pf"/>
    <property type="match status" value="1"/>
</dbReference>
<dbReference type="PANTHER" id="PTHR20991:SF0">
    <property type="entry name" value="PROTEIN PTHB1"/>
    <property type="match status" value="1"/>
</dbReference>
<dbReference type="PANTHER" id="PTHR20991">
    <property type="entry name" value="PARATHYROID HORMONE-RESPONSIVE B1 GENE"/>
    <property type="match status" value="1"/>
</dbReference>
<dbReference type="InterPro" id="IPR055364">
    <property type="entry name" value="PTHB1_CtH_dom"/>
</dbReference>
<evidence type="ECO:0008006" key="9">
    <source>
        <dbReference type="Google" id="ProtNLM"/>
    </source>
</evidence>
<feature type="domain" description="PTHB1 N-terminal" evidence="2">
    <location>
        <begin position="1"/>
        <end position="364"/>
    </location>
</feature>
<feature type="domain" description="PTHB1 hairpin" evidence="5">
    <location>
        <begin position="635"/>
        <end position="737"/>
    </location>
</feature>
<evidence type="ECO:0000313" key="8">
    <source>
        <dbReference type="Proteomes" id="UP001634394"/>
    </source>
</evidence>
<dbReference type="Pfam" id="PF23338">
    <property type="entry name" value="PTHB1_hp"/>
    <property type="match status" value="1"/>
</dbReference>
<organism evidence="7 8">
    <name type="scientific">Sinanodonta woodiana</name>
    <name type="common">Chinese pond mussel</name>
    <name type="synonym">Anodonta woodiana</name>
    <dbReference type="NCBI Taxonomy" id="1069815"/>
    <lineage>
        <taxon>Eukaryota</taxon>
        <taxon>Metazoa</taxon>
        <taxon>Spiralia</taxon>
        <taxon>Lophotrochozoa</taxon>
        <taxon>Mollusca</taxon>
        <taxon>Bivalvia</taxon>
        <taxon>Autobranchia</taxon>
        <taxon>Heteroconchia</taxon>
        <taxon>Palaeoheterodonta</taxon>
        <taxon>Unionida</taxon>
        <taxon>Unionoidea</taxon>
        <taxon>Unionidae</taxon>
        <taxon>Unioninae</taxon>
        <taxon>Sinanodonta</taxon>
    </lineage>
</organism>
<evidence type="ECO:0000259" key="2">
    <source>
        <dbReference type="Pfam" id="PF14727"/>
    </source>
</evidence>
<protein>
    <recommendedName>
        <fullName evidence="9">Protein PTHB1</fullName>
    </recommendedName>
</protein>
<evidence type="ECO:0000259" key="3">
    <source>
        <dbReference type="Pfam" id="PF14728"/>
    </source>
</evidence>
<dbReference type="EMBL" id="JBJQND010000014">
    <property type="protein sequence ID" value="KAL3855310.1"/>
    <property type="molecule type" value="Genomic_DNA"/>
</dbReference>
<evidence type="ECO:0000313" key="7">
    <source>
        <dbReference type="EMBL" id="KAL3855310.1"/>
    </source>
</evidence>
<feature type="domain" description="PTHB1 C-terminal helix bundle" evidence="6">
    <location>
        <begin position="740"/>
        <end position="814"/>
    </location>
</feature>
<dbReference type="InterPro" id="IPR055363">
    <property type="entry name" value="PTHB1_hp_dom"/>
</dbReference>
<dbReference type="Proteomes" id="UP001634394">
    <property type="component" value="Unassembled WGS sequence"/>
</dbReference>
<dbReference type="AlphaFoldDB" id="A0ABD3V471"/>
<dbReference type="Pfam" id="PF14728">
    <property type="entry name" value="PTHB1_GAE"/>
    <property type="match status" value="1"/>
</dbReference>
<name>A0ABD3V471_SINWO</name>
<feature type="region of interest" description="Disordered" evidence="1">
    <location>
        <begin position="822"/>
        <end position="909"/>
    </location>
</feature>
<dbReference type="InterPro" id="IPR028073">
    <property type="entry name" value="PHTB1_N_dom"/>
</dbReference>
<sequence length="949" mass="105564">MSLFKARDWWSTTVGEEEEFDQGCLCVANIDNSTEEIDKIIIGSYHGILRIFNPQPSREESGSSGYKPSDVVLESSLQNPILQLEAGKFVSGSELLHLAVLHPRRLSVYSVAAQSGAVEHGTQYQLTLAYEHNLQRTSHSICFGPFGGIKGKDFICVQSMDGTVSVFEQESFSFSRFLPGFVLPGPLVYVAKTDSFVTVSSSWQLECYKYQVLAVATDAKTKEESQNIKSGKRITPDWIFSIGEQALDIAVVTYQQASPFIMILGERNLFCVTETGRLRFMKKFEYDVSCFCPYSSVTEGAVNYLVATYTESLMIFQDNSLKWAAKLEHVPVQIRVGAFKDLKGVIVTLSDSGILQCSYLGTDPDLFIPPPSESRDLNYADMDREMMILQKRIKEKSGKSVIMPSQRSEEDLTISVYVNPNLDDVSMASGVDLDGEQVPSITVHIQLKSRLLLENVKLFVHPVWPLDANMKMFDVPAVETSQPSELFVAFFMRGKCMPADLTAEVSAKYSSASGAVRIATAKVKLPLKLVVKPVSPVKSAKYKLTLESNKPPANLNDIFSDLLGVNEGGQGLALGFQYFGGPVVTVLASKTSQRYRLQCDQWEGMWLVSRELVSRLNSQYNRSKSREFSINFTGQLPLQEYFELIDAHFELRLNAENCKEMLAQRASQFRAIQRRLLTRFKDKTPAPLANLDTLLEGTYRQLLHLADAAEDNNGALLLASHNLSAGTSLFNLLIKLWSNMSDAEYEVLQRIISPVVSDNVEQGWEESVDIAVTHLLRTTLAKSVKDQTLNPQPLKIPEDTSKVKKHIALLCDKLSKGARLVDGLPTNSSVQMPSSEKKTEKKNKISSTRKTVIENGDMEHHDNDDNTETLIGSQFAKSRKDKSDIFSMNGPTKLPSLGEPAQKVPEGVKKKKIESLVPDLDDMYQADGPNLPSFDEDEGVAEIDEMSAL</sequence>
<keyword evidence="8" id="KW-1185">Reference proteome</keyword>
<proteinExistence type="predicted"/>
<feature type="compositionally biased region" description="Polar residues" evidence="1">
    <location>
        <begin position="825"/>
        <end position="834"/>
    </location>
</feature>